<dbReference type="Proteomes" id="UP000002357">
    <property type="component" value="Plasmid pSCL4"/>
</dbReference>
<keyword evidence="5 8" id="KW-1133">Transmembrane helix</keyword>
<evidence type="ECO:0000256" key="7">
    <source>
        <dbReference type="SAM" id="MobiDB-lite"/>
    </source>
</evidence>
<evidence type="ECO:0000313" key="9">
    <source>
        <dbReference type="EMBL" id="EFG04080.2"/>
    </source>
</evidence>
<accession>D5SJI7</accession>
<keyword evidence="10" id="KW-1185">Reference proteome</keyword>
<feature type="transmembrane region" description="Helical" evidence="8">
    <location>
        <begin position="51"/>
        <end position="73"/>
    </location>
</feature>
<feature type="transmembrane region" description="Helical" evidence="8">
    <location>
        <begin position="165"/>
        <end position="193"/>
    </location>
</feature>
<comment type="subcellular location">
    <subcellularLocation>
        <location evidence="1">Cell membrane</location>
        <topology evidence="1">Multi-pass membrane protein</topology>
    </subcellularLocation>
</comment>
<dbReference type="AlphaFoldDB" id="D5SJI7"/>
<feature type="transmembrane region" description="Helical" evidence="8">
    <location>
        <begin position="286"/>
        <end position="304"/>
    </location>
</feature>
<geneLocation type="plasmid" evidence="9 10">
    <name>pSCL4</name>
</geneLocation>
<dbReference type="Gene3D" id="1.20.1250.20">
    <property type="entry name" value="MFS general substrate transporter like domains"/>
    <property type="match status" value="1"/>
</dbReference>
<keyword evidence="2" id="KW-0813">Transport</keyword>
<feature type="transmembrane region" description="Helical" evidence="8">
    <location>
        <begin position="94"/>
        <end position="120"/>
    </location>
</feature>
<dbReference type="PANTHER" id="PTHR23513:SF11">
    <property type="entry name" value="STAPHYLOFERRIN A TRANSPORTER"/>
    <property type="match status" value="1"/>
</dbReference>
<evidence type="ECO:0000256" key="2">
    <source>
        <dbReference type="ARBA" id="ARBA00022448"/>
    </source>
</evidence>
<dbReference type="InterPro" id="IPR010290">
    <property type="entry name" value="TM_effector"/>
</dbReference>
<dbReference type="EMBL" id="CM000914">
    <property type="protein sequence ID" value="EFG04080.2"/>
    <property type="molecule type" value="Genomic_DNA"/>
</dbReference>
<dbReference type="GO" id="GO:0005886">
    <property type="term" value="C:plasma membrane"/>
    <property type="evidence" value="ECO:0007669"/>
    <property type="project" value="UniProtKB-SubCell"/>
</dbReference>
<feature type="transmembrane region" description="Helical" evidence="8">
    <location>
        <begin position="347"/>
        <end position="369"/>
    </location>
</feature>
<evidence type="ECO:0000256" key="3">
    <source>
        <dbReference type="ARBA" id="ARBA00022475"/>
    </source>
</evidence>
<organism evidence="9 10">
    <name type="scientific">Streptomyces clavuligerus</name>
    <dbReference type="NCBI Taxonomy" id="1901"/>
    <lineage>
        <taxon>Bacteria</taxon>
        <taxon>Bacillati</taxon>
        <taxon>Actinomycetota</taxon>
        <taxon>Actinomycetes</taxon>
        <taxon>Kitasatosporales</taxon>
        <taxon>Streptomycetaceae</taxon>
        <taxon>Streptomyces</taxon>
    </lineage>
</organism>
<dbReference type="Pfam" id="PF05977">
    <property type="entry name" value="MFS_3"/>
    <property type="match status" value="1"/>
</dbReference>
<evidence type="ECO:0000256" key="4">
    <source>
        <dbReference type="ARBA" id="ARBA00022692"/>
    </source>
</evidence>
<feature type="transmembrane region" description="Helical" evidence="8">
    <location>
        <begin position="260"/>
        <end position="279"/>
    </location>
</feature>
<dbReference type="InterPro" id="IPR036259">
    <property type="entry name" value="MFS_trans_sf"/>
</dbReference>
<evidence type="ECO:0000256" key="6">
    <source>
        <dbReference type="ARBA" id="ARBA00023136"/>
    </source>
</evidence>
<evidence type="ECO:0000256" key="5">
    <source>
        <dbReference type="ARBA" id="ARBA00022989"/>
    </source>
</evidence>
<dbReference type="eggNOG" id="COG2814">
    <property type="taxonomic scope" value="Bacteria"/>
</dbReference>
<feature type="transmembrane region" description="Helical" evidence="8">
    <location>
        <begin position="310"/>
        <end position="335"/>
    </location>
</feature>
<proteinExistence type="predicted"/>
<protein>
    <submittedName>
        <fullName evidence="9">Major facilitator superfamily MFS_1</fullName>
    </submittedName>
</protein>
<keyword evidence="9" id="KW-0614">Plasmid</keyword>
<sequence length="433" mass="45150">MMGSQERFAVFRSRDFSVFFVGYFTSNLGTSMASVALAFAVLHMGGSPTDLSLVLAARIVPMVLLLLGGGVLGDRLPRRTVMLVADSVRALSQGALAVLFILGPVPLWVVVALAACGGVGEALFLPSFDGLVPQLAPKDRLPEANSWLGMAHSAANVAGPAVAGVLIAVVSAAAVLLVNTLSYLASVVALLMLRIGDQAPDRGGSSMVAELRSGWRAFSEHTWLWTVTLQFTLFNLLVWAPYLVLGPVSADRDYGGSEAWGLIVATFGVGSLLGGLLLLGRRPSRPLVVTTLVTFVWAAPSAAFAVRAPLWTVCAAALTAGVSSAVFNSLWMTTIQRHVPADSLSRVMSYVTFGAYSVGPIGLALAGPLAEYTSIGLVLAVGVGWQLLANSVVLMIPAVRNLRAPSSESDEPAAAKPVESAESTTSESSRQSG</sequence>
<reference evidence="9 10" key="1">
    <citation type="journal article" date="2010" name="Genome Biol. Evol.">
        <title>The sequence of a 1.8-mb bacterial linear plasmid reveals a rich evolutionary reservoir of secondary metabolic pathways.</title>
        <authorList>
            <person name="Medema M.H."/>
            <person name="Trefzer A."/>
            <person name="Kovalchuk A."/>
            <person name="van den Berg M."/>
            <person name="Mueller U."/>
            <person name="Heijne W."/>
            <person name="Wu L."/>
            <person name="Alam M.T."/>
            <person name="Ronning C.M."/>
            <person name="Nierman W.C."/>
            <person name="Bovenberg R.A.L."/>
            <person name="Breitling R."/>
            <person name="Takano E."/>
        </authorList>
    </citation>
    <scope>NUCLEOTIDE SEQUENCE [LARGE SCALE GENOMIC DNA]</scope>
    <source>
        <strain evidence="10">ATCC 27064 / DSM 738 / JCM 4710 / NBRC 13307 / NCIMB 12785 / NRRL 3585 / VKM Ac-602</strain>
        <plasmid evidence="9">pSCL4</plasmid>
    </source>
</reference>
<feature type="transmembrane region" description="Helical" evidence="8">
    <location>
        <begin position="222"/>
        <end position="240"/>
    </location>
</feature>
<keyword evidence="6 8" id="KW-0472">Membrane</keyword>
<feature type="transmembrane region" description="Helical" evidence="8">
    <location>
        <begin position="20"/>
        <end position="45"/>
    </location>
</feature>
<evidence type="ECO:0000313" key="10">
    <source>
        <dbReference type="Proteomes" id="UP000002357"/>
    </source>
</evidence>
<dbReference type="SUPFAM" id="SSF103473">
    <property type="entry name" value="MFS general substrate transporter"/>
    <property type="match status" value="1"/>
</dbReference>
<keyword evidence="4 8" id="KW-0812">Transmembrane</keyword>
<dbReference type="PANTHER" id="PTHR23513">
    <property type="entry name" value="INTEGRAL MEMBRANE EFFLUX PROTEIN-RELATED"/>
    <property type="match status" value="1"/>
</dbReference>
<gene>
    <name evidence="9" type="ORF">SCLAV_p0593</name>
</gene>
<dbReference type="CDD" id="cd06173">
    <property type="entry name" value="MFS_MefA_like"/>
    <property type="match status" value="1"/>
</dbReference>
<feature type="region of interest" description="Disordered" evidence="7">
    <location>
        <begin position="404"/>
        <end position="433"/>
    </location>
</feature>
<name>D5SJI7_STRCL</name>
<evidence type="ECO:0000256" key="1">
    <source>
        <dbReference type="ARBA" id="ARBA00004651"/>
    </source>
</evidence>
<feature type="transmembrane region" description="Helical" evidence="8">
    <location>
        <begin position="375"/>
        <end position="396"/>
    </location>
</feature>
<evidence type="ECO:0000256" key="8">
    <source>
        <dbReference type="SAM" id="Phobius"/>
    </source>
</evidence>
<keyword evidence="3" id="KW-1003">Cell membrane</keyword>